<reference evidence="2" key="1">
    <citation type="journal article" date="2014" name="Proc. Natl. Acad. Sci. U.S.A.">
        <title>Extensive sampling of basidiomycete genomes demonstrates inadequacy of the white-rot/brown-rot paradigm for wood decay fungi.</title>
        <authorList>
            <person name="Riley R."/>
            <person name="Salamov A.A."/>
            <person name="Brown D.W."/>
            <person name="Nagy L.G."/>
            <person name="Floudas D."/>
            <person name="Held B.W."/>
            <person name="Levasseur A."/>
            <person name="Lombard V."/>
            <person name="Morin E."/>
            <person name="Otillar R."/>
            <person name="Lindquist E.A."/>
            <person name="Sun H."/>
            <person name="LaButti K.M."/>
            <person name="Schmutz J."/>
            <person name="Jabbour D."/>
            <person name="Luo H."/>
            <person name="Baker S.E."/>
            <person name="Pisabarro A.G."/>
            <person name="Walton J.D."/>
            <person name="Blanchette R.A."/>
            <person name="Henrissat B."/>
            <person name="Martin F."/>
            <person name="Cullen D."/>
            <person name="Hibbett D.S."/>
            <person name="Grigoriev I.V."/>
        </authorList>
    </citation>
    <scope>NUCLEOTIDE SEQUENCE [LARGE SCALE GENOMIC DNA]</scope>
    <source>
        <strain evidence="2">CBS 339.88</strain>
    </source>
</reference>
<name>A0A067TJ79_GALM3</name>
<dbReference type="EMBL" id="KL142369">
    <property type="protein sequence ID" value="KDR83295.1"/>
    <property type="molecule type" value="Genomic_DNA"/>
</dbReference>
<protein>
    <recommendedName>
        <fullName evidence="3">NACHT domain-containing protein</fullName>
    </recommendedName>
</protein>
<dbReference type="OrthoDB" id="7464126at2759"/>
<dbReference type="HOGENOM" id="CLU_082492_0_0_1"/>
<sequence length="274" mass="31570">VIDALDECTDRKKTRDWVNGIVADMNRNVLNLHIVVTSRPEPDIQEVFTTLDQDSVNVGEATANQDIAKYLNLQLESKFKKYDERTQKEIELRLGKGADGSFRWVALQLDELEDCSSAHEIMHQLENLPDGLDDIYKRMLEAINKKYRADMMTFLQWLAFSKRPMEVTELAEAVTVDFKSEDGPFFNPEKRYENPRDVLVRCSSLVTESEGKYGRLNLEFESSLTVRIGTVKLSHFSVKEYLLSNRVEKIFSISEETSHSKISQISVAYLLQFQ</sequence>
<dbReference type="PANTHER" id="PTHR10039">
    <property type="entry name" value="AMELOGENIN"/>
    <property type="match status" value="1"/>
</dbReference>
<evidence type="ECO:0008006" key="3">
    <source>
        <dbReference type="Google" id="ProtNLM"/>
    </source>
</evidence>
<keyword evidence="2" id="KW-1185">Reference proteome</keyword>
<organism evidence="1 2">
    <name type="scientific">Galerina marginata (strain CBS 339.88)</name>
    <dbReference type="NCBI Taxonomy" id="685588"/>
    <lineage>
        <taxon>Eukaryota</taxon>
        <taxon>Fungi</taxon>
        <taxon>Dikarya</taxon>
        <taxon>Basidiomycota</taxon>
        <taxon>Agaricomycotina</taxon>
        <taxon>Agaricomycetes</taxon>
        <taxon>Agaricomycetidae</taxon>
        <taxon>Agaricales</taxon>
        <taxon>Agaricineae</taxon>
        <taxon>Strophariaceae</taxon>
        <taxon>Galerina</taxon>
    </lineage>
</organism>
<dbReference type="PANTHER" id="PTHR10039:SF16">
    <property type="entry name" value="GPI INOSITOL-DEACYLASE"/>
    <property type="match status" value="1"/>
</dbReference>
<gene>
    <name evidence="1" type="ORF">GALMADRAFT_36365</name>
</gene>
<feature type="non-terminal residue" evidence="1">
    <location>
        <position position="274"/>
    </location>
</feature>
<accession>A0A067TJ79</accession>
<feature type="non-terminal residue" evidence="1">
    <location>
        <position position="1"/>
    </location>
</feature>
<dbReference type="AlphaFoldDB" id="A0A067TJ79"/>
<evidence type="ECO:0000313" key="1">
    <source>
        <dbReference type="EMBL" id="KDR83295.1"/>
    </source>
</evidence>
<proteinExistence type="predicted"/>
<evidence type="ECO:0000313" key="2">
    <source>
        <dbReference type="Proteomes" id="UP000027222"/>
    </source>
</evidence>
<dbReference type="STRING" id="685588.A0A067TJ79"/>
<dbReference type="Proteomes" id="UP000027222">
    <property type="component" value="Unassembled WGS sequence"/>
</dbReference>